<protein>
    <submittedName>
        <fullName evidence="2">Unannotated protein</fullName>
    </submittedName>
</protein>
<dbReference type="EMBL" id="CAFABK010000049">
    <property type="protein sequence ID" value="CAB4832479.1"/>
    <property type="molecule type" value="Genomic_DNA"/>
</dbReference>
<evidence type="ECO:0000256" key="1">
    <source>
        <dbReference type="ARBA" id="ARBA00006484"/>
    </source>
</evidence>
<comment type="similarity">
    <text evidence="1">Belongs to the short-chain dehydrogenases/reductases (SDR) family.</text>
</comment>
<dbReference type="PANTHER" id="PTHR42879">
    <property type="entry name" value="3-OXOACYL-(ACYL-CARRIER-PROTEIN) REDUCTASE"/>
    <property type="match status" value="1"/>
</dbReference>
<dbReference type="InterPro" id="IPR050259">
    <property type="entry name" value="SDR"/>
</dbReference>
<accession>A0A6J7AJV0</accession>
<dbReference type="NCBIfam" id="NF005559">
    <property type="entry name" value="PRK07231.1"/>
    <property type="match status" value="1"/>
</dbReference>
<name>A0A6J7AJV0_9ZZZZ</name>
<dbReference type="FunFam" id="3.40.50.720:FF:000084">
    <property type="entry name" value="Short-chain dehydrogenase reductase"/>
    <property type="match status" value="1"/>
</dbReference>
<dbReference type="Gene3D" id="3.40.50.720">
    <property type="entry name" value="NAD(P)-binding Rossmann-like Domain"/>
    <property type="match status" value="1"/>
</dbReference>
<dbReference type="GO" id="GO:0032787">
    <property type="term" value="P:monocarboxylic acid metabolic process"/>
    <property type="evidence" value="ECO:0007669"/>
    <property type="project" value="UniProtKB-ARBA"/>
</dbReference>
<dbReference type="CDD" id="cd05233">
    <property type="entry name" value="SDR_c"/>
    <property type="match status" value="1"/>
</dbReference>
<sequence length="256" mass="26355">MNSTAGSLRDKRAIVTGASRGIGRDIALHFASAGADVAIVARNTEALLALQVEILALGRKCIVITTDVTAEGAATKIIEQAESSLGGLDILVNNAGGNSFSVALQSMKFSGWQKTMALNLDSIVLLIQAALPALLQSGNASIINVSSIAGLGGAPLMSHYGAAKAALISLTQSLAIEVATEGVRVNALVPGWIETDLTDFLRAEDTVEQGLLSQVPMGRWGRPDEIAQGALFLASDASSFMTGQVLVLDGGQSARA</sequence>
<dbReference type="PRINTS" id="PR00081">
    <property type="entry name" value="GDHRDH"/>
</dbReference>
<evidence type="ECO:0000313" key="2">
    <source>
        <dbReference type="EMBL" id="CAB4832479.1"/>
    </source>
</evidence>
<proteinExistence type="inferred from homology"/>
<dbReference type="PANTHER" id="PTHR42879:SF2">
    <property type="entry name" value="3-OXOACYL-[ACYL-CARRIER-PROTEIN] REDUCTASE FABG"/>
    <property type="match status" value="1"/>
</dbReference>
<dbReference type="AlphaFoldDB" id="A0A6J7AJV0"/>
<dbReference type="Pfam" id="PF13561">
    <property type="entry name" value="adh_short_C2"/>
    <property type="match status" value="1"/>
</dbReference>
<dbReference type="InterPro" id="IPR002347">
    <property type="entry name" value="SDR_fam"/>
</dbReference>
<dbReference type="PRINTS" id="PR00080">
    <property type="entry name" value="SDRFAMILY"/>
</dbReference>
<dbReference type="SUPFAM" id="SSF51735">
    <property type="entry name" value="NAD(P)-binding Rossmann-fold domains"/>
    <property type="match status" value="1"/>
</dbReference>
<reference evidence="2" key="1">
    <citation type="submission" date="2020-05" db="EMBL/GenBank/DDBJ databases">
        <authorList>
            <person name="Chiriac C."/>
            <person name="Salcher M."/>
            <person name="Ghai R."/>
            <person name="Kavagutti S V."/>
        </authorList>
    </citation>
    <scope>NUCLEOTIDE SEQUENCE</scope>
</reference>
<organism evidence="2">
    <name type="scientific">freshwater metagenome</name>
    <dbReference type="NCBI Taxonomy" id="449393"/>
    <lineage>
        <taxon>unclassified sequences</taxon>
        <taxon>metagenomes</taxon>
        <taxon>ecological metagenomes</taxon>
    </lineage>
</organism>
<gene>
    <name evidence="2" type="ORF">UFOPK3204_01102</name>
</gene>
<dbReference type="InterPro" id="IPR036291">
    <property type="entry name" value="NAD(P)-bd_dom_sf"/>
</dbReference>
<dbReference type="PROSITE" id="PS00061">
    <property type="entry name" value="ADH_SHORT"/>
    <property type="match status" value="1"/>
</dbReference>
<dbReference type="InterPro" id="IPR020904">
    <property type="entry name" value="Sc_DH/Rdtase_CS"/>
</dbReference>